<sequence length="53" mass="6130">MIDKIIPKRCEIELKSSFFGILLVLTSLNEQFLSLFSLSTALPPFYHLFIKNI</sequence>
<proteinExistence type="predicted"/>
<evidence type="ECO:0000313" key="2">
    <source>
        <dbReference type="Proteomes" id="UP000006208"/>
    </source>
</evidence>
<evidence type="ECO:0000313" key="1">
    <source>
        <dbReference type="EMBL" id="EEG99018.1"/>
    </source>
</evidence>
<dbReference type="AlphaFoldDB" id="A0A7U8I602"/>
<organism evidence="1 2">
    <name type="scientific">Borreliella burgdorferi 118a</name>
    <dbReference type="NCBI Taxonomy" id="476210"/>
    <lineage>
        <taxon>Bacteria</taxon>
        <taxon>Pseudomonadati</taxon>
        <taxon>Spirochaetota</taxon>
        <taxon>Spirochaetia</taxon>
        <taxon>Spirochaetales</taxon>
        <taxon>Borreliaceae</taxon>
        <taxon>Borreliella</taxon>
    </lineage>
</organism>
<dbReference type="Proteomes" id="UP000006208">
    <property type="component" value="Unassembled WGS sequence"/>
</dbReference>
<protein>
    <submittedName>
        <fullName evidence="1">Uncharacterized protein</fullName>
    </submittedName>
</protein>
<gene>
    <name evidence="1" type="ORF">BBU118A_0119</name>
</gene>
<accession>A0A7U8I602</accession>
<reference evidence="1 2" key="1">
    <citation type="submission" date="2009-03" db="EMBL/GenBank/DDBJ databases">
        <authorList>
            <person name="Fraser-Liggett C.M."/>
            <person name="Mongodin E.F."/>
            <person name="Casjens B."/>
            <person name="Dunn J."/>
            <person name="Luft B."/>
            <person name="Qiu W."/>
            <person name="Schutzer S."/>
            <person name="Sebastian Y."/>
        </authorList>
    </citation>
    <scope>NUCLEOTIDE SEQUENCE [LARGE SCALE GENOMIC DNA]</scope>
    <source>
        <strain evidence="1 2">118a</strain>
    </source>
</reference>
<name>A0A7U8I602_BORBG</name>
<dbReference type="EMBL" id="ABGI02000005">
    <property type="protein sequence ID" value="EEG99018.1"/>
    <property type="molecule type" value="Genomic_DNA"/>
</dbReference>
<comment type="caution">
    <text evidence="1">The sequence shown here is derived from an EMBL/GenBank/DDBJ whole genome shotgun (WGS) entry which is preliminary data.</text>
</comment>